<dbReference type="RefSeq" id="WP_305008906.1">
    <property type="nucleotide sequence ID" value="NZ_JAUQSY010000020.1"/>
</dbReference>
<comment type="subcellular location">
    <subcellularLocation>
        <location evidence="1">Periplasm</location>
    </subcellularLocation>
</comment>
<dbReference type="InterPro" id="IPR004852">
    <property type="entry name" value="Di-haem_cyt_c_peroxidsae"/>
</dbReference>
<feature type="signal peptide" evidence="9">
    <location>
        <begin position="1"/>
        <end position="24"/>
    </location>
</feature>
<dbReference type="SUPFAM" id="SSF46626">
    <property type="entry name" value="Cytochrome c"/>
    <property type="match status" value="2"/>
</dbReference>
<keyword evidence="7 8" id="KW-0408">Iron</keyword>
<evidence type="ECO:0000256" key="7">
    <source>
        <dbReference type="ARBA" id="ARBA00023004"/>
    </source>
</evidence>
<evidence type="ECO:0000256" key="9">
    <source>
        <dbReference type="SAM" id="SignalP"/>
    </source>
</evidence>
<evidence type="ECO:0000313" key="11">
    <source>
        <dbReference type="EMBL" id="MDO7877471.1"/>
    </source>
</evidence>
<evidence type="ECO:0000256" key="5">
    <source>
        <dbReference type="ARBA" id="ARBA00022764"/>
    </source>
</evidence>
<keyword evidence="5" id="KW-0574">Periplasm</keyword>
<dbReference type="Gene3D" id="1.10.760.10">
    <property type="entry name" value="Cytochrome c-like domain"/>
    <property type="match status" value="2"/>
</dbReference>
<dbReference type="GO" id="GO:0004601">
    <property type="term" value="F:peroxidase activity"/>
    <property type="evidence" value="ECO:0007669"/>
    <property type="project" value="UniProtKB-KW"/>
</dbReference>
<evidence type="ECO:0000256" key="6">
    <source>
        <dbReference type="ARBA" id="ARBA00023002"/>
    </source>
</evidence>
<evidence type="ECO:0000256" key="3">
    <source>
        <dbReference type="ARBA" id="ARBA00022723"/>
    </source>
</evidence>
<name>A0ABT9BGV0_9BACT</name>
<keyword evidence="2 8" id="KW-0349">Heme</keyword>
<feature type="chain" id="PRO_5045290514" evidence="9">
    <location>
        <begin position="25"/>
        <end position="387"/>
    </location>
</feature>
<keyword evidence="4 9" id="KW-0732">Signal</keyword>
<dbReference type="Proteomes" id="UP001176429">
    <property type="component" value="Unassembled WGS sequence"/>
</dbReference>
<protein>
    <submittedName>
        <fullName evidence="11">Cytochrome c peroxidase</fullName>
    </submittedName>
</protein>
<dbReference type="PIRSF" id="PIRSF000294">
    <property type="entry name" value="Cytochrome-c_peroxidase"/>
    <property type="match status" value="1"/>
</dbReference>
<feature type="domain" description="Cytochrome c" evidence="10">
    <location>
        <begin position="219"/>
        <end position="372"/>
    </location>
</feature>
<evidence type="ECO:0000259" key="10">
    <source>
        <dbReference type="PROSITE" id="PS51007"/>
    </source>
</evidence>
<dbReference type="PANTHER" id="PTHR30600">
    <property type="entry name" value="CYTOCHROME C PEROXIDASE-RELATED"/>
    <property type="match status" value="1"/>
</dbReference>
<keyword evidence="12" id="KW-1185">Reference proteome</keyword>
<dbReference type="InterPro" id="IPR051395">
    <property type="entry name" value="Cytochrome_c_Peroxidase/MauG"/>
</dbReference>
<reference evidence="11" key="1">
    <citation type="submission" date="2023-07" db="EMBL/GenBank/DDBJ databases">
        <authorList>
            <person name="Kim M.K."/>
        </authorList>
    </citation>
    <scope>NUCLEOTIDE SEQUENCE</scope>
    <source>
        <strain evidence="11">ASUV-10-1</strain>
    </source>
</reference>
<gene>
    <name evidence="11" type="ORF">Q5H93_22220</name>
</gene>
<keyword evidence="6" id="KW-0560">Oxidoreductase</keyword>
<evidence type="ECO:0000256" key="8">
    <source>
        <dbReference type="PROSITE-ProRule" id="PRU00433"/>
    </source>
</evidence>
<dbReference type="InterPro" id="IPR026259">
    <property type="entry name" value="MauG/Cytc_peroxidase"/>
</dbReference>
<evidence type="ECO:0000256" key="1">
    <source>
        <dbReference type="ARBA" id="ARBA00004418"/>
    </source>
</evidence>
<evidence type="ECO:0000313" key="12">
    <source>
        <dbReference type="Proteomes" id="UP001176429"/>
    </source>
</evidence>
<keyword evidence="11" id="KW-0575">Peroxidase</keyword>
<dbReference type="InterPro" id="IPR009056">
    <property type="entry name" value="Cyt_c-like_dom"/>
</dbReference>
<dbReference type="InterPro" id="IPR036909">
    <property type="entry name" value="Cyt_c-like_dom_sf"/>
</dbReference>
<comment type="caution">
    <text evidence="11">The sequence shown here is derived from an EMBL/GenBank/DDBJ whole genome shotgun (WGS) entry which is preliminary data.</text>
</comment>
<dbReference type="EMBL" id="JAUQSY010000020">
    <property type="protein sequence ID" value="MDO7877471.1"/>
    <property type="molecule type" value="Genomic_DNA"/>
</dbReference>
<sequence>MKALQTTAWVRHGLLAVLLTTALACCRDKEPVTPDQPVSDPTPYNLVLPANFNQTPTQPLDNPLTVEGVELGRHLFYEKALSIDNTVSCASCHKQALAFTDGLARATGVHGSQHARSTMPIQNMLWEKDMAWDGATKTLETQARVPLQNPIEMGQSVEASAAKLQQMPKYVTLFNKAFKTKVITSDNLLKALAQFERTLISGNSRYDRYMRGEFSALTAEEIDGEKLFNQHPQNEWVNGRQVFVRGANCGDCHKGNLQNGGSLQSGNIINNGLDVTFTDLGLGAVTGKSSDNGKFKVASLRNINLTAPYMHDGRFNTLEEVLDHYSDHVKRNSPNIEVNMLTSSNDPDDARAQLGMTAAEKRKVIAFLKTLTDEDFVRDPRFAAPAP</sequence>
<dbReference type="PROSITE" id="PS51007">
    <property type="entry name" value="CYTC"/>
    <property type="match status" value="1"/>
</dbReference>
<organism evidence="11 12">
    <name type="scientific">Hymenobacter aranciens</name>
    <dbReference type="NCBI Taxonomy" id="3063996"/>
    <lineage>
        <taxon>Bacteria</taxon>
        <taxon>Pseudomonadati</taxon>
        <taxon>Bacteroidota</taxon>
        <taxon>Cytophagia</taxon>
        <taxon>Cytophagales</taxon>
        <taxon>Hymenobacteraceae</taxon>
        <taxon>Hymenobacter</taxon>
    </lineage>
</organism>
<proteinExistence type="predicted"/>
<accession>A0ABT9BGV0</accession>
<keyword evidence="3 8" id="KW-0479">Metal-binding</keyword>
<dbReference type="Pfam" id="PF03150">
    <property type="entry name" value="CCP_MauG"/>
    <property type="match status" value="1"/>
</dbReference>
<dbReference type="PROSITE" id="PS51257">
    <property type="entry name" value="PROKAR_LIPOPROTEIN"/>
    <property type="match status" value="1"/>
</dbReference>
<evidence type="ECO:0000256" key="4">
    <source>
        <dbReference type="ARBA" id="ARBA00022729"/>
    </source>
</evidence>
<evidence type="ECO:0000256" key="2">
    <source>
        <dbReference type="ARBA" id="ARBA00022617"/>
    </source>
</evidence>